<proteinExistence type="predicted"/>
<evidence type="ECO:0000256" key="8">
    <source>
        <dbReference type="PROSITE-ProRule" id="PRU00169"/>
    </source>
</evidence>
<dbReference type="PANTHER" id="PTHR45339:SF1">
    <property type="entry name" value="HYBRID SIGNAL TRANSDUCTION HISTIDINE KINASE J"/>
    <property type="match status" value="1"/>
</dbReference>
<name>A0A1M5MBF8_9SPHI</name>
<evidence type="ECO:0000256" key="1">
    <source>
        <dbReference type="ARBA" id="ARBA00000085"/>
    </source>
</evidence>
<evidence type="ECO:0000259" key="13">
    <source>
        <dbReference type="PROSITE" id="PS50885"/>
    </source>
</evidence>
<dbReference type="OrthoDB" id="9811889at2"/>
<feature type="domain" description="Histidine kinase" evidence="11">
    <location>
        <begin position="537"/>
        <end position="755"/>
    </location>
</feature>
<keyword evidence="15" id="KW-1185">Reference proteome</keyword>
<dbReference type="InterPro" id="IPR003018">
    <property type="entry name" value="GAF"/>
</dbReference>
<dbReference type="Gene3D" id="3.30.450.40">
    <property type="match status" value="1"/>
</dbReference>
<feature type="modified residue" description="4-aspartylphosphate" evidence="8">
    <location>
        <position position="1127"/>
    </location>
</feature>
<dbReference type="CDD" id="cd16922">
    <property type="entry name" value="HATPase_EvgS-ArcB-TorS-like"/>
    <property type="match status" value="1"/>
</dbReference>
<accession>A0A1M5MBF8</accession>
<dbReference type="Pfam" id="PF02518">
    <property type="entry name" value="HATPase_c"/>
    <property type="match status" value="1"/>
</dbReference>
<evidence type="ECO:0000256" key="10">
    <source>
        <dbReference type="SAM" id="Phobius"/>
    </source>
</evidence>
<feature type="transmembrane region" description="Helical" evidence="10">
    <location>
        <begin position="178"/>
        <end position="201"/>
    </location>
</feature>
<dbReference type="CDD" id="cd06225">
    <property type="entry name" value="HAMP"/>
    <property type="match status" value="1"/>
</dbReference>
<organism evidence="14 15">
    <name type="scientific">Pedobacter caeni</name>
    <dbReference type="NCBI Taxonomy" id="288992"/>
    <lineage>
        <taxon>Bacteria</taxon>
        <taxon>Pseudomonadati</taxon>
        <taxon>Bacteroidota</taxon>
        <taxon>Sphingobacteriia</taxon>
        <taxon>Sphingobacteriales</taxon>
        <taxon>Sphingobacteriaceae</taxon>
        <taxon>Pedobacter</taxon>
    </lineage>
</organism>
<dbReference type="AlphaFoldDB" id="A0A1M5MBF8"/>
<dbReference type="SUPFAM" id="SSF55781">
    <property type="entry name" value="GAF domain-like"/>
    <property type="match status" value="1"/>
</dbReference>
<dbReference type="Pfam" id="PF13185">
    <property type="entry name" value="GAF_2"/>
    <property type="match status" value="1"/>
</dbReference>
<dbReference type="Pfam" id="PF00072">
    <property type="entry name" value="Response_reg"/>
    <property type="match status" value="3"/>
</dbReference>
<feature type="domain" description="Response regulatory" evidence="12">
    <location>
        <begin position="929"/>
        <end position="1045"/>
    </location>
</feature>
<dbReference type="PROSITE" id="PS50885">
    <property type="entry name" value="HAMP"/>
    <property type="match status" value="1"/>
</dbReference>
<dbReference type="CDD" id="cd17546">
    <property type="entry name" value="REC_hyHK_CKI1_RcsC-like"/>
    <property type="match status" value="1"/>
</dbReference>
<evidence type="ECO:0000256" key="7">
    <source>
        <dbReference type="ARBA" id="ARBA00023012"/>
    </source>
</evidence>
<dbReference type="SMART" id="SM00065">
    <property type="entry name" value="GAF"/>
    <property type="match status" value="1"/>
</dbReference>
<keyword evidence="4 8" id="KW-0597">Phosphoprotein</keyword>
<dbReference type="SUPFAM" id="SSF52172">
    <property type="entry name" value="CheY-like"/>
    <property type="match status" value="3"/>
</dbReference>
<dbReference type="EMBL" id="FQUQ01000007">
    <property type="protein sequence ID" value="SHG74630.1"/>
    <property type="molecule type" value="Genomic_DNA"/>
</dbReference>
<dbReference type="PROSITE" id="PS50109">
    <property type="entry name" value="HIS_KIN"/>
    <property type="match status" value="1"/>
</dbReference>
<dbReference type="Pfam" id="PF05227">
    <property type="entry name" value="CHASE3"/>
    <property type="match status" value="1"/>
</dbReference>
<dbReference type="Pfam" id="PF00512">
    <property type="entry name" value="HisKA"/>
    <property type="match status" value="1"/>
</dbReference>
<feature type="modified residue" description="4-aspartylphosphate" evidence="8">
    <location>
        <position position="856"/>
    </location>
</feature>
<dbReference type="EC" id="2.7.13.3" evidence="3"/>
<keyword evidence="6 14" id="KW-0418">Kinase</keyword>
<dbReference type="SMART" id="SM00304">
    <property type="entry name" value="HAMP"/>
    <property type="match status" value="1"/>
</dbReference>
<evidence type="ECO:0000256" key="5">
    <source>
        <dbReference type="ARBA" id="ARBA00022679"/>
    </source>
</evidence>
<dbReference type="InterPro" id="IPR001789">
    <property type="entry name" value="Sig_transdc_resp-reg_receiver"/>
</dbReference>
<dbReference type="FunFam" id="3.30.565.10:FF:000010">
    <property type="entry name" value="Sensor histidine kinase RcsC"/>
    <property type="match status" value="1"/>
</dbReference>
<evidence type="ECO:0000256" key="3">
    <source>
        <dbReference type="ARBA" id="ARBA00012438"/>
    </source>
</evidence>
<evidence type="ECO:0000256" key="9">
    <source>
        <dbReference type="SAM" id="Coils"/>
    </source>
</evidence>
<evidence type="ECO:0000256" key="2">
    <source>
        <dbReference type="ARBA" id="ARBA00004370"/>
    </source>
</evidence>
<dbReference type="Proteomes" id="UP000184287">
    <property type="component" value="Unassembled WGS sequence"/>
</dbReference>
<keyword evidence="5" id="KW-0808">Transferase</keyword>
<dbReference type="SUPFAM" id="SSF158472">
    <property type="entry name" value="HAMP domain-like"/>
    <property type="match status" value="1"/>
</dbReference>
<dbReference type="STRING" id="288992.SAMN04488522_107133"/>
<keyword evidence="9" id="KW-0175">Coiled coil</keyword>
<dbReference type="Pfam" id="PF00672">
    <property type="entry name" value="HAMP"/>
    <property type="match status" value="1"/>
</dbReference>
<dbReference type="PRINTS" id="PR00344">
    <property type="entry name" value="BCTRLSENSOR"/>
</dbReference>
<keyword evidence="10" id="KW-0472">Membrane</keyword>
<evidence type="ECO:0000313" key="14">
    <source>
        <dbReference type="EMBL" id="SHG74630.1"/>
    </source>
</evidence>
<dbReference type="InterPro" id="IPR004358">
    <property type="entry name" value="Sig_transdc_His_kin-like_C"/>
</dbReference>
<keyword evidence="7" id="KW-0902">Two-component regulatory system</keyword>
<dbReference type="InterPro" id="IPR003594">
    <property type="entry name" value="HATPase_dom"/>
</dbReference>
<comment type="catalytic activity">
    <reaction evidence="1">
        <text>ATP + protein L-histidine = ADP + protein N-phospho-L-histidine.</text>
        <dbReference type="EC" id="2.7.13.3"/>
    </reaction>
</comment>
<dbReference type="SMART" id="SM00387">
    <property type="entry name" value="HATPase_c"/>
    <property type="match status" value="1"/>
</dbReference>
<dbReference type="InterPro" id="IPR003660">
    <property type="entry name" value="HAMP_dom"/>
</dbReference>
<keyword evidence="10" id="KW-0812">Transmembrane</keyword>
<dbReference type="SUPFAM" id="SSF47384">
    <property type="entry name" value="Homodimeric domain of signal transducing histidine kinase"/>
    <property type="match status" value="1"/>
</dbReference>
<dbReference type="SMART" id="SM00448">
    <property type="entry name" value="REC"/>
    <property type="match status" value="3"/>
</dbReference>
<dbReference type="InterPro" id="IPR036097">
    <property type="entry name" value="HisK_dim/P_sf"/>
</dbReference>
<evidence type="ECO:0000259" key="12">
    <source>
        <dbReference type="PROSITE" id="PS50110"/>
    </source>
</evidence>
<keyword evidence="10" id="KW-1133">Transmembrane helix</keyword>
<dbReference type="PROSITE" id="PS50110">
    <property type="entry name" value="RESPONSE_REGULATORY"/>
    <property type="match status" value="3"/>
</dbReference>
<dbReference type="InterPro" id="IPR007891">
    <property type="entry name" value="CHASE3"/>
</dbReference>
<protein>
    <recommendedName>
        <fullName evidence="3">histidine kinase</fullName>
        <ecNumber evidence="3">2.7.13.3</ecNumber>
    </recommendedName>
</protein>
<reference evidence="15" key="1">
    <citation type="submission" date="2016-11" db="EMBL/GenBank/DDBJ databases">
        <authorList>
            <person name="Varghese N."/>
            <person name="Submissions S."/>
        </authorList>
    </citation>
    <scope>NUCLEOTIDE SEQUENCE [LARGE SCALE GENOMIC DNA]</scope>
    <source>
        <strain evidence="15">DSM 16990</strain>
    </source>
</reference>
<dbReference type="InterPro" id="IPR036890">
    <property type="entry name" value="HATPase_C_sf"/>
</dbReference>
<feature type="domain" description="Response regulatory" evidence="12">
    <location>
        <begin position="1077"/>
        <end position="1194"/>
    </location>
</feature>
<evidence type="ECO:0000259" key="11">
    <source>
        <dbReference type="PROSITE" id="PS50109"/>
    </source>
</evidence>
<dbReference type="PANTHER" id="PTHR45339">
    <property type="entry name" value="HYBRID SIGNAL TRANSDUCTION HISTIDINE KINASE J"/>
    <property type="match status" value="1"/>
</dbReference>
<dbReference type="Gene3D" id="1.10.287.130">
    <property type="match status" value="1"/>
</dbReference>
<gene>
    <name evidence="14" type="ORF">SAMN04488522_107133</name>
</gene>
<dbReference type="SMART" id="SM00388">
    <property type="entry name" value="HisKA"/>
    <property type="match status" value="1"/>
</dbReference>
<dbReference type="GO" id="GO:0000155">
    <property type="term" value="F:phosphorelay sensor kinase activity"/>
    <property type="evidence" value="ECO:0007669"/>
    <property type="project" value="InterPro"/>
</dbReference>
<dbReference type="Gene3D" id="3.30.565.10">
    <property type="entry name" value="Histidine kinase-like ATPase, C-terminal domain"/>
    <property type="match status" value="1"/>
</dbReference>
<dbReference type="CDD" id="cd19410">
    <property type="entry name" value="HK9-like_sensor"/>
    <property type="match status" value="1"/>
</dbReference>
<dbReference type="InterPro" id="IPR011006">
    <property type="entry name" value="CheY-like_superfamily"/>
</dbReference>
<feature type="domain" description="HAMP" evidence="13">
    <location>
        <begin position="223"/>
        <end position="275"/>
    </location>
</feature>
<feature type="domain" description="Response regulatory" evidence="12">
    <location>
        <begin position="807"/>
        <end position="920"/>
    </location>
</feature>
<comment type="subcellular location">
    <subcellularLocation>
        <location evidence="2">Membrane</location>
    </subcellularLocation>
</comment>
<dbReference type="GO" id="GO:0016020">
    <property type="term" value="C:membrane"/>
    <property type="evidence" value="ECO:0007669"/>
    <property type="project" value="UniProtKB-SubCell"/>
</dbReference>
<dbReference type="SUPFAM" id="SSF55874">
    <property type="entry name" value="ATPase domain of HSP90 chaperone/DNA topoisomerase II/histidine kinase"/>
    <property type="match status" value="1"/>
</dbReference>
<dbReference type="InterPro" id="IPR003661">
    <property type="entry name" value="HisK_dim/P_dom"/>
</dbReference>
<dbReference type="InterPro" id="IPR029016">
    <property type="entry name" value="GAF-like_dom_sf"/>
</dbReference>
<evidence type="ECO:0000313" key="15">
    <source>
        <dbReference type="Proteomes" id="UP000184287"/>
    </source>
</evidence>
<sequence>MQNKQKSLKGNLRVGLGLSLLLLFISSLASYNSIRSLIRTSEMVKHSNEVIDGLEEVISTLKDAETGQRGFLLTGDKVFLDPYDGAKGRSLTLLETVGEQTKDNPVQQKNVVKLNELIKERLSILEETIAIKKRGGNVTVAELLNGKSYMDSARAVIKSMETEEKRLLEDRTADLNKLAGYTPILIVFAAILAILITIFFYRRVSTDFNERLKLEDDLKNINKEIERRVKMIRDLAAQISKGDYHVRLDQDQKDDLGKVAISLNSMAESLQYSFALLEDKEWLQSGIANLNDQMVGEKSVPELANDILESIVIHTKSHVAAFYLLEEDTHLDLIAGYALLEQEKKSNLKLGEGLAGQVWKSAKQILINDIPNEELTISYAAGHTRPRNVVAVPVFRNEQVVGVIELGSLNTFSPLQLEFLHNISTNIGVAVHVSQNRKKLQEFLEETQAQAEELQAQHSELEGLNAELEAQTQKIQTSEEELRVQQEELLQSNQELEERTSLLEEKNQLIQERNMDIQHKAEQLEQSTKYKSEFLANMSHELRTPLNSILLLSKLMSDNKDLDAEYIEYAEVIQSSGQGLLALIDEILDLSKIEAGKMKLEFAEVTMGEVSTDMRSLFAPVAENKKLQLIVEVEENLPNIHTDKMRLEQVLKNLLSNAIKFTGKGKVSLTIRKDDTNKFVLFKVTDTGIGIPADKQGLIFEAFQQADGSTRRNFGGTGLGLSISRELAKLLGGEIDLSSKEHVGSEFTLTLPVSQSDAISHSPEEELIPPAPYVEKVTEEPEERFTVDKIPQEIEDDRHEIQAGDKVILIIEDDTNFAKTLLSFTRKRNYKGIVAVRGDVGIELANRYRPLAILLDIQLPVKDGWQVMEELKSNPATKPIPVHIMSSLEVKKESLLKGAVDFINKPVALEQMKNIFQKLEDALSRSPKKVLIVEENKQHAEALSYFLSNYNIQTEVVNNVGQSIGALHKKEVDCVILDMGIPDKNAYETLETIKKSEGLENLPIIIFTGKNLSKGEEIRIKQYADSIVVKTAHSYQRILDEAGLFLHLVEEKQTEGKTKKPISDRLGGLYEVLNNKTVLIADDDVRNIFSLTKALEQHKMKVLAATDGKEALQILKENPMVDIVLMDMMMPEMDGYESTREIRKINAYKHLPVLAVTAKAMMGDREKCIAAGASDYISKPVDIDQLISLLRVWLYDKI</sequence>
<feature type="modified residue" description="4-aspartylphosphate" evidence="8">
    <location>
        <position position="978"/>
    </location>
</feature>
<dbReference type="Gene3D" id="6.10.340.10">
    <property type="match status" value="1"/>
</dbReference>
<dbReference type="InterPro" id="IPR005467">
    <property type="entry name" value="His_kinase_dom"/>
</dbReference>
<evidence type="ECO:0000256" key="6">
    <source>
        <dbReference type="ARBA" id="ARBA00022777"/>
    </source>
</evidence>
<dbReference type="Gene3D" id="3.40.50.2300">
    <property type="match status" value="3"/>
</dbReference>
<dbReference type="RefSeq" id="WP_073237119.1">
    <property type="nucleotide sequence ID" value="NZ_FQUQ01000007.1"/>
</dbReference>
<feature type="coiled-coil region" evidence="9">
    <location>
        <begin position="437"/>
        <end position="527"/>
    </location>
</feature>
<dbReference type="CDD" id="cd00082">
    <property type="entry name" value="HisKA"/>
    <property type="match status" value="1"/>
</dbReference>
<evidence type="ECO:0000256" key="4">
    <source>
        <dbReference type="ARBA" id="ARBA00022553"/>
    </source>
</evidence>